<evidence type="ECO:0000259" key="1">
    <source>
        <dbReference type="Pfam" id="PF13672"/>
    </source>
</evidence>
<dbReference type="AlphaFoldDB" id="A0A4R3MNE0"/>
<protein>
    <submittedName>
        <fullName evidence="2">Protein phosphatase 2C-like protein</fullName>
    </submittedName>
</protein>
<evidence type="ECO:0000313" key="3">
    <source>
        <dbReference type="Proteomes" id="UP000294902"/>
    </source>
</evidence>
<dbReference type="InterPro" id="IPR001932">
    <property type="entry name" value="PPM-type_phosphatase-like_dom"/>
</dbReference>
<gene>
    <name evidence="2" type="ORF">EDC18_10234</name>
</gene>
<evidence type="ECO:0000313" key="2">
    <source>
        <dbReference type="EMBL" id="TCT16020.1"/>
    </source>
</evidence>
<proteinExistence type="predicted"/>
<sequence length="263" mass="29817">MTINVAAAWLKGLTHSECQDKVNACRGKIYLYNHMDDCKIESDYGLVVVCDGAGSKIHSSAGAYVVAKGVEKYFTVKHQWMSFEEFNIEEIKHELLHYIIQEILSIASKDDHISDYACTLLFVLYLDRSKKYIYGHIGDGGIVALEDDSLRILSGPENGEYKNQTYFITERNAEEHFRLKVGTNISQQLGFLLCTDGIAGSLFKFSKTDPKISPVCQTFCEWLMDSETEEELVVIEKAYKDNLYKHFSSRSKDDLSLVVMTVS</sequence>
<dbReference type="SUPFAM" id="SSF81606">
    <property type="entry name" value="PP2C-like"/>
    <property type="match status" value="1"/>
</dbReference>
<dbReference type="Proteomes" id="UP000294902">
    <property type="component" value="Unassembled WGS sequence"/>
</dbReference>
<accession>A0A4R3MNE0</accession>
<feature type="domain" description="PPM-type phosphatase" evidence="1">
    <location>
        <begin position="41"/>
        <end position="232"/>
    </location>
</feature>
<dbReference type="InterPro" id="IPR036457">
    <property type="entry name" value="PPM-type-like_dom_sf"/>
</dbReference>
<dbReference type="OrthoDB" id="9805674at2"/>
<dbReference type="RefSeq" id="WP_132250074.1">
    <property type="nucleotide sequence ID" value="NZ_SMAL01000002.1"/>
</dbReference>
<dbReference type="Gene3D" id="3.60.40.10">
    <property type="entry name" value="PPM-type phosphatase domain"/>
    <property type="match status" value="1"/>
</dbReference>
<reference evidence="2 3" key="1">
    <citation type="submission" date="2019-03" db="EMBL/GenBank/DDBJ databases">
        <title>Genomic Encyclopedia of Type Strains, Phase IV (KMG-IV): sequencing the most valuable type-strain genomes for metagenomic binning, comparative biology and taxonomic classification.</title>
        <authorList>
            <person name="Goeker M."/>
        </authorList>
    </citation>
    <scope>NUCLEOTIDE SEQUENCE [LARGE SCALE GENOMIC DNA]</scope>
    <source>
        <strain evidence="2 3">DSM 24629</strain>
    </source>
</reference>
<dbReference type="EMBL" id="SMAL01000002">
    <property type="protein sequence ID" value="TCT16020.1"/>
    <property type="molecule type" value="Genomic_DNA"/>
</dbReference>
<keyword evidence="3" id="KW-1185">Reference proteome</keyword>
<comment type="caution">
    <text evidence="2">The sequence shown here is derived from an EMBL/GenBank/DDBJ whole genome shotgun (WGS) entry which is preliminary data.</text>
</comment>
<name>A0A4R3MNE0_9FIRM</name>
<dbReference type="Pfam" id="PF13672">
    <property type="entry name" value="PP2C_2"/>
    <property type="match status" value="1"/>
</dbReference>
<organism evidence="2 3">
    <name type="scientific">Natranaerovirga pectinivora</name>
    <dbReference type="NCBI Taxonomy" id="682400"/>
    <lineage>
        <taxon>Bacteria</taxon>
        <taxon>Bacillati</taxon>
        <taxon>Bacillota</taxon>
        <taxon>Clostridia</taxon>
        <taxon>Lachnospirales</taxon>
        <taxon>Natranaerovirgaceae</taxon>
        <taxon>Natranaerovirga</taxon>
    </lineage>
</organism>